<accession>A6HWN3</accession>
<sequence>MYGNNLLLTGYVLIFCLCLSLSICLSLPASNPGPHACWASALPLKPHASPLSLFKNINRTQVVANHFNPSTQEPEAGRSLSSSPAWSIE</sequence>
<feature type="signal peptide" evidence="2">
    <location>
        <begin position="1"/>
        <end position="24"/>
    </location>
</feature>
<dbReference type="Proteomes" id="UP000234681">
    <property type="component" value="Chromosome 2"/>
</dbReference>
<evidence type="ECO:0000256" key="1">
    <source>
        <dbReference type="SAM" id="MobiDB-lite"/>
    </source>
</evidence>
<proteinExistence type="predicted"/>
<evidence type="ECO:0000313" key="4">
    <source>
        <dbReference type="Proteomes" id="UP000234681"/>
    </source>
</evidence>
<evidence type="ECO:0000256" key="2">
    <source>
        <dbReference type="SAM" id="SignalP"/>
    </source>
</evidence>
<evidence type="ECO:0000313" key="3">
    <source>
        <dbReference type="EMBL" id="EDL82519.1"/>
    </source>
</evidence>
<name>A6HWN3_RAT</name>
<feature type="region of interest" description="Disordered" evidence="1">
    <location>
        <begin position="66"/>
        <end position="89"/>
    </location>
</feature>
<protein>
    <submittedName>
        <fullName evidence="3">RCG28442</fullName>
    </submittedName>
</protein>
<organism evidence="3 4">
    <name type="scientific">Rattus norvegicus</name>
    <name type="common">Rat</name>
    <dbReference type="NCBI Taxonomy" id="10116"/>
    <lineage>
        <taxon>Eukaryota</taxon>
        <taxon>Metazoa</taxon>
        <taxon>Chordata</taxon>
        <taxon>Craniata</taxon>
        <taxon>Vertebrata</taxon>
        <taxon>Euteleostomi</taxon>
        <taxon>Mammalia</taxon>
        <taxon>Eutheria</taxon>
        <taxon>Euarchontoglires</taxon>
        <taxon>Glires</taxon>
        <taxon>Rodentia</taxon>
        <taxon>Myomorpha</taxon>
        <taxon>Muroidea</taxon>
        <taxon>Muridae</taxon>
        <taxon>Murinae</taxon>
        <taxon>Rattus</taxon>
    </lineage>
</organism>
<gene>
    <name evidence="3" type="ORF">rCG_28442</name>
</gene>
<dbReference type="AlphaFoldDB" id="A6HWN3"/>
<dbReference type="EMBL" id="CH473952">
    <property type="protein sequence ID" value="EDL82519.1"/>
    <property type="molecule type" value="Genomic_DNA"/>
</dbReference>
<feature type="chain" id="PRO_5039940293" evidence="2">
    <location>
        <begin position="25"/>
        <end position="89"/>
    </location>
</feature>
<keyword evidence="2" id="KW-0732">Signal</keyword>
<reference evidence="4" key="1">
    <citation type="submission" date="2005-09" db="EMBL/GenBank/DDBJ databases">
        <authorList>
            <person name="Mural R.J."/>
            <person name="Li P.W."/>
            <person name="Adams M.D."/>
            <person name="Amanatides P.G."/>
            <person name="Baden-Tillson H."/>
            <person name="Barnstead M."/>
            <person name="Chin S.H."/>
            <person name="Dew I."/>
            <person name="Evans C.A."/>
            <person name="Ferriera S."/>
            <person name="Flanigan M."/>
            <person name="Fosler C."/>
            <person name="Glodek A."/>
            <person name="Gu Z."/>
            <person name="Holt R.A."/>
            <person name="Jennings D."/>
            <person name="Kraft C.L."/>
            <person name="Lu F."/>
            <person name="Nguyen T."/>
            <person name="Nusskern D.R."/>
            <person name="Pfannkoch C.M."/>
            <person name="Sitter C."/>
            <person name="Sutton G.G."/>
            <person name="Venter J.C."/>
            <person name="Wang Z."/>
            <person name="Woodage T."/>
            <person name="Zheng X.H."/>
            <person name="Zhong F."/>
        </authorList>
    </citation>
    <scope>NUCLEOTIDE SEQUENCE [LARGE SCALE GENOMIC DNA]</scope>
    <source>
        <strain>BN</strain>
        <strain evidence="4">Sprague-Dawley</strain>
    </source>
</reference>